<name>A0A6I3JEE0_9ACTN</name>
<comment type="caution">
    <text evidence="1">The sequence shown here is derived from an EMBL/GenBank/DDBJ whole genome shotgun (WGS) entry which is preliminary data.</text>
</comment>
<dbReference type="SUPFAM" id="SSF56112">
    <property type="entry name" value="Protein kinase-like (PK-like)"/>
    <property type="match status" value="1"/>
</dbReference>
<dbReference type="InterPro" id="IPR011009">
    <property type="entry name" value="Kinase-like_dom_sf"/>
</dbReference>
<sequence length="415" mass="44312">MTDGGAHGGAQGGAHGGEDPLVATFGSLWPGAAVTARPDGRWALVPNARRPRQVVPVSSRLAAGRTLCRFSSDSSPAQVVRRVAGAAVVGATRGALLGTRVGLSGEPVDSLARHLGELMGQPVTFSVGIGSERVNRKPVLQVFDERGRTLAFVKIGDSEVARADVTAEGANLRRVAAAPLRDVVAPRVLHESWWRDRVVLVLEPLGSLRASLPRPRRARTAPPLAAMDDLARAFAEPGTPLEDLAWWSEQRRLSLQMADLDQGRRLRVAMDRLEVLADGRAWPVGAWHGDWTPWNMAPAARGRVHLWDWERFETGVPRGLDRMHHAVNVATVRHGASPEVVVGALPAGSVTERVLAGAYLVAVTNRYLLLAATERGEHIRDRGSCVLAALEELAGLGVSDRSAGSPAGCPGRRSA</sequence>
<organism evidence="1 2">
    <name type="scientific">Nocardioides marmotae</name>
    <dbReference type="NCBI Taxonomy" id="2663857"/>
    <lineage>
        <taxon>Bacteria</taxon>
        <taxon>Bacillati</taxon>
        <taxon>Actinomycetota</taxon>
        <taxon>Actinomycetes</taxon>
        <taxon>Propionibacteriales</taxon>
        <taxon>Nocardioidaceae</taxon>
        <taxon>Nocardioides</taxon>
    </lineage>
</organism>
<evidence type="ECO:0008006" key="3">
    <source>
        <dbReference type="Google" id="ProtNLM"/>
    </source>
</evidence>
<dbReference type="Proteomes" id="UP000433406">
    <property type="component" value="Unassembled WGS sequence"/>
</dbReference>
<gene>
    <name evidence="1" type="ORF">GGQ22_15985</name>
</gene>
<dbReference type="EMBL" id="WLCI01000016">
    <property type="protein sequence ID" value="MTB96576.1"/>
    <property type="molecule type" value="Genomic_DNA"/>
</dbReference>
<accession>A0A6I3JEE0</accession>
<dbReference type="AlphaFoldDB" id="A0A6I3JEE0"/>
<dbReference type="RefSeq" id="WP_154616433.1">
    <property type="nucleotide sequence ID" value="NZ_CP053660.1"/>
</dbReference>
<evidence type="ECO:0000313" key="1">
    <source>
        <dbReference type="EMBL" id="MTB96576.1"/>
    </source>
</evidence>
<evidence type="ECO:0000313" key="2">
    <source>
        <dbReference type="Proteomes" id="UP000433406"/>
    </source>
</evidence>
<keyword evidence="2" id="KW-1185">Reference proteome</keyword>
<reference evidence="1 2" key="1">
    <citation type="submission" date="2019-10" db="EMBL/GenBank/DDBJ databases">
        <title>Nocardioides novel species isolated from the excrement of Marmot.</title>
        <authorList>
            <person name="Zhang G."/>
        </authorList>
    </citation>
    <scope>NUCLEOTIDE SEQUENCE [LARGE SCALE GENOMIC DNA]</scope>
    <source>
        <strain evidence="2">zg-579</strain>
    </source>
</reference>
<protein>
    <recommendedName>
        <fullName evidence="3">Phosphotransferase</fullName>
    </recommendedName>
</protein>
<proteinExistence type="predicted"/>